<keyword evidence="4" id="KW-1185">Reference proteome</keyword>
<feature type="transmembrane region" description="Helical" evidence="2">
    <location>
        <begin position="12"/>
        <end position="34"/>
    </location>
</feature>
<feature type="compositionally biased region" description="Basic and acidic residues" evidence="1">
    <location>
        <begin position="192"/>
        <end position="204"/>
    </location>
</feature>
<comment type="caution">
    <text evidence="3">The sequence shown here is derived from an EMBL/GenBank/DDBJ whole genome shotgun (WGS) entry which is preliminary data.</text>
</comment>
<dbReference type="InterPro" id="IPR019141">
    <property type="entry name" value="DUF2045"/>
</dbReference>
<evidence type="ECO:0000256" key="1">
    <source>
        <dbReference type="SAM" id="MobiDB-lite"/>
    </source>
</evidence>
<dbReference type="Proteomes" id="UP000825935">
    <property type="component" value="Chromosome 6"/>
</dbReference>
<sequence length="562" mass="62205">MSLSMSINKRKKLWKFVYTTAAIAAGGYTSYRFYKSKAFQTQRKRILQMFSTISFCCEALSNSAESISMLSGDLKSFLSSDDDVIPRSLRQAFRISHSEEFQETISVLTAALAQGLCRGVETKPRKELYGLSRSRKYVKHNILSLQKSFNDSGIDDATCRDIREISYMSKTQDQVQMQASSEGIPHVDVEKAASDRHGWDDKNDSSGSDMHKKRSRQVIAPFRKPKSAKNSEGFLEKLLSKLFSEPGVNFASTITGTFTRNLVLASFDMYGQNKSSTRDCRPSSSFNNQHTVLQTETENISTYTKVMDVLFSDQCRILIAECMQTFISTAVTVYIEKTKDVNFYNDLVAGITNPSHKDSVKEMLISVCNGAVETLVKTSYDVLKDGELRASDSDEGARNDNVYQMEEHLDIDTRNMSSGSLVVIDREPILPSRHFIEYDHHDTRSQGTSAGGVQGFMGEVSRTLAIPSNQKLILDVAGRMSSEAVKSFLNAVISIAISQISSKMHGSWNLLKKSVASYPGSEQKQRTGDTAAKAYILASVSLAICLHVLSGSEALPGIGLSS</sequence>
<dbReference type="EMBL" id="CM035411">
    <property type="protein sequence ID" value="KAH7434538.1"/>
    <property type="molecule type" value="Genomic_DNA"/>
</dbReference>
<dbReference type="AlphaFoldDB" id="A0A8T2UIM7"/>
<keyword evidence="2" id="KW-1133">Transmembrane helix</keyword>
<name>A0A8T2UIM7_CERRI</name>
<dbReference type="PANTHER" id="PTHR21477">
    <property type="entry name" value="ZGC:172139"/>
    <property type="match status" value="1"/>
</dbReference>
<feature type="region of interest" description="Disordered" evidence="1">
    <location>
        <begin position="192"/>
        <end position="221"/>
    </location>
</feature>
<dbReference type="PANTHER" id="PTHR21477:SF12">
    <property type="entry name" value="PROTEIN PHLOEM PROTEIN 2-LIKE A10"/>
    <property type="match status" value="1"/>
</dbReference>
<proteinExistence type="predicted"/>
<evidence type="ECO:0008006" key="5">
    <source>
        <dbReference type="Google" id="ProtNLM"/>
    </source>
</evidence>
<gene>
    <name evidence="3" type="ORF">KP509_06G022200</name>
</gene>
<evidence type="ECO:0000256" key="2">
    <source>
        <dbReference type="SAM" id="Phobius"/>
    </source>
</evidence>
<evidence type="ECO:0000313" key="4">
    <source>
        <dbReference type="Proteomes" id="UP000825935"/>
    </source>
</evidence>
<accession>A0A8T2UIM7</accession>
<reference evidence="3" key="1">
    <citation type="submission" date="2021-08" db="EMBL/GenBank/DDBJ databases">
        <title>WGS assembly of Ceratopteris richardii.</title>
        <authorList>
            <person name="Marchant D.B."/>
            <person name="Chen G."/>
            <person name="Jenkins J."/>
            <person name="Shu S."/>
            <person name="Leebens-Mack J."/>
            <person name="Grimwood J."/>
            <person name="Schmutz J."/>
            <person name="Soltis P."/>
            <person name="Soltis D."/>
            <person name="Chen Z.-H."/>
        </authorList>
    </citation>
    <scope>NUCLEOTIDE SEQUENCE</scope>
    <source>
        <strain evidence="3">Whitten #5841</strain>
        <tissue evidence="3">Leaf</tissue>
    </source>
</reference>
<protein>
    <recommendedName>
        <fullName evidence="5">Protein PHLOEM PROTEIN 2-LIKE A10</fullName>
    </recommendedName>
</protein>
<organism evidence="3 4">
    <name type="scientific">Ceratopteris richardii</name>
    <name type="common">Triangle waterfern</name>
    <dbReference type="NCBI Taxonomy" id="49495"/>
    <lineage>
        <taxon>Eukaryota</taxon>
        <taxon>Viridiplantae</taxon>
        <taxon>Streptophyta</taxon>
        <taxon>Embryophyta</taxon>
        <taxon>Tracheophyta</taxon>
        <taxon>Polypodiopsida</taxon>
        <taxon>Polypodiidae</taxon>
        <taxon>Polypodiales</taxon>
        <taxon>Pteridineae</taxon>
        <taxon>Pteridaceae</taxon>
        <taxon>Parkerioideae</taxon>
        <taxon>Ceratopteris</taxon>
    </lineage>
</organism>
<keyword evidence="2" id="KW-0472">Membrane</keyword>
<dbReference type="OMA" id="RAYNSPY"/>
<keyword evidence="2" id="KW-0812">Transmembrane</keyword>
<dbReference type="OrthoDB" id="1641131at2759"/>
<evidence type="ECO:0000313" key="3">
    <source>
        <dbReference type="EMBL" id="KAH7434538.1"/>
    </source>
</evidence>